<evidence type="ECO:0000256" key="2">
    <source>
        <dbReference type="ARBA" id="ARBA00022529"/>
    </source>
</evidence>
<dbReference type="Proteomes" id="UP000006798">
    <property type="component" value="Chromosome 1"/>
</dbReference>
<dbReference type="GO" id="GO:0016998">
    <property type="term" value="P:cell wall macromolecule catabolic process"/>
    <property type="evidence" value="ECO:0007669"/>
    <property type="project" value="InterPro"/>
</dbReference>
<dbReference type="GO" id="GO:0009253">
    <property type="term" value="P:peptidoglycan catabolic process"/>
    <property type="evidence" value="ECO:0007669"/>
    <property type="project" value="InterPro"/>
</dbReference>
<dbReference type="GO" id="GO:0042742">
    <property type="term" value="P:defense response to bacterium"/>
    <property type="evidence" value="ECO:0007669"/>
    <property type="project" value="UniProtKB-KW"/>
</dbReference>
<gene>
    <name evidence="7" type="ordered locus">CNE_1c13600</name>
</gene>
<comment type="catalytic activity">
    <reaction evidence="1 6">
        <text>Hydrolysis of (1-&gt;4)-beta-linkages between N-acetylmuramic acid and N-acetyl-D-glucosamine residues in a peptidoglycan and between N-acetyl-D-glucosamine residues in chitodextrins.</text>
        <dbReference type="EC" id="3.2.1.17"/>
    </reaction>
</comment>
<organism evidence="7 8">
    <name type="scientific">Cupriavidus necator (strain ATCC 43291 / DSM 13513 / CCUG 52238 / LMG 8453 / N-1)</name>
    <name type="common">Ralstonia eutropha</name>
    <dbReference type="NCBI Taxonomy" id="1042878"/>
    <lineage>
        <taxon>Bacteria</taxon>
        <taxon>Pseudomonadati</taxon>
        <taxon>Pseudomonadota</taxon>
        <taxon>Betaproteobacteria</taxon>
        <taxon>Burkholderiales</taxon>
        <taxon>Burkholderiaceae</taxon>
        <taxon>Cupriavidus</taxon>
    </lineage>
</organism>
<evidence type="ECO:0000256" key="3">
    <source>
        <dbReference type="ARBA" id="ARBA00022638"/>
    </source>
</evidence>
<reference evidence="7 8" key="1">
    <citation type="journal article" date="2011" name="J. Bacteriol.">
        <title>Complete genome sequence of the type strain Cupriavidus necator N-1.</title>
        <authorList>
            <person name="Poehlein A."/>
            <person name="Kusian B."/>
            <person name="Friedrich B."/>
            <person name="Daniel R."/>
            <person name="Bowien B."/>
        </authorList>
    </citation>
    <scope>NUCLEOTIDE SEQUENCE [LARGE SCALE GENOMIC DNA]</scope>
    <source>
        <strain evidence="8">ATCC 43291 / DSM 13513 / CCUG 52238 / LMG 8453 / N-1</strain>
    </source>
</reference>
<dbReference type="EMBL" id="CP002877">
    <property type="protein sequence ID" value="AEI76709.1"/>
    <property type="molecule type" value="Genomic_DNA"/>
</dbReference>
<keyword evidence="2 6" id="KW-0929">Antimicrobial</keyword>
<evidence type="ECO:0000313" key="8">
    <source>
        <dbReference type="Proteomes" id="UP000006798"/>
    </source>
</evidence>
<dbReference type="HOGENOM" id="CLU_091641_4_1_4"/>
<sequence length="159" mass="16649">MRTGSKRTLQATVGAGAAALLLTSVPKFEGVILRGYKDPIGIVTACAGHTKTAVLGRPYSPAECAALLDADLVEHADGVLACTPGLKGQTYRLAAATSFAFNVGVSAYCRSTMARKFNAGDYVGGCAEFSRWTYAGGRELPGLVKRRAAERAMCEGRLS</sequence>
<dbReference type="InterPro" id="IPR002196">
    <property type="entry name" value="Glyco_hydro_24"/>
</dbReference>
<dbReference type="PANTHER" id="PTHR38107:SF3">
    <property type="entry name" value="LYSOZYME RRRD-RELATED"/>
    <property type="match status" value="1"/>
</dbReference>
<dbReference type="AlphaFoldDB" id="G0ES91"/>
<dbReference type="InterPro" id="IPR023347">
    <property type="entry name" value="Lysozyme_dom_sf"/>
</dbReference>
<dbReference type="InterPro" id="IPR023346">
    <property type="entry name" value="Lysozyme-like_dom_sf"/>
</dbReference>
<dbReference type="InterPro" id="IPR034690">
    <property type="entry name" value="Endolysin_T4_type"/>
</dbReference>
<dbReference type="EC" id="3.2.1.17" evidence="6"/>
<dbReference type="GO" id="GO:0003796">
    <property type="term" value="F:lysozyme activity"/>
    <property type="evidence" value="ECO:0007669"/>
    <property type="project" value="UniProtKB-EC"/>
</dbReference>
<dbReference type="HAMAP" id="MF_04136">
    <property type="entry name" value="SAR_ENDOLYSIN"/>
    <property type="match status" value="1"/>
</dbReference>
<dbReference type="CDD" id="cd16900">
    <property type="entry name" value="endolysin_R21-like"/>
    <property type="match status" value="1"/>
</dbReference>
<dbReference type="HAMAP" id="MF_04110">
    <property type="entry name" value="ENDOLYSIN_T4"/>
    <property type="match status" value="1"/>
</dbReference>
<dbReference type="RefSeq" id="WP_013956353.1">
    <property type="nucleotide sequence ID" value="NC_015726.1"/>
</dbReference>
<evidence type="ECO:0000256" key="4">
    <source>
        <dbReference type="ARBA" id="ARBA00022801"/>
    </source>
</evidence>
<name>G0ES91_CUPNN</name>
<dbReference type="InterPro" id="IPR043688">
    <property type="entry name" value="SAR_endolysin-like"/>
</dbReference>
<dbReference type="GO" id="GO:0031640">
    <property type="term" value="P:killing of cells of another organism"/>
    <property type="evidence" value="ECO:0007669"/>
    <property type="project" value="UniProtKB-KW"/>
</dbReference>
<dbReference type="InterPro" id="IPR051018">
    <property type="entry name" value="Bacteriophage_GH24"/>
</dbReference>
<protein>
    <recommendedName>
        <fullName evidence="6">Lysozyme</fullName>
        <ecNumber evidence="6">3.2.1.17</ecNumber>
    </recommendedName>
</protein>
<evidence type="ECO:0000256" key="6">
    <source>
        <dbReference type="RuleBase" id="RU003788"/>
    </source>
</evidence>
<keyword evidence="5 6" id="KW-0326">Glycosidase</keyword>
<dbReference type="GeneID" id="34309071"/>
<proteinExistence type="inferred from homology"/>
<accession>G0ES91</accession>
<evidence type="ECO:0000256" key="1">
    <source>
        <dbReference type="ARBA" id="ARBA00000632"/>
    </source>
</evidence>
<dbReference type="KEGG" id="cnc:CNE_1c13600"/>
<evidence type="ECO:0000256" key="5">
    <source>
        <dbReference type="ARBA" id="ARBA00023295"/>
    </source>
</evidence>
<dbReference type="Gene3D" id="1.10.530.40">
    <property type="match status" value="1"/>
</dbReference>
<dbReference type="PANTHER" id="PTHR38107">
    <property type="match status" value="1"/>
</dbReference>
<dbReference type="Pfam" id="PF00959">
    <property type="entry name" value="Phage_lysozyme"/>
    <property type="match status" value="1"/>
</dbReference>
<comment type="similarity">
    <text evidence="6">Belongs to the glycosyl hydrolase 24 family.</text>
</comment>
<keyword evidence="3 6" id="KW-0081">Bacteriolytic enzyme</keyword>
<dbReference type="SUPFAM" id="SSF53955">
    <property type="entry name" value="Lysozyme-like"/>
    <property type="match status" value="1"/>
</dbReference>
<evidence type="ECO:0000313" key="7">
    <source>
        <dbReference type="EMBL" id="AEI76709.1"/>
    </source>
</evidence>
<keyword evidence="4 6" id="KW-0378">Hydrolase</keyword>